<sequence length="246" mass="27919">MSDFVHLHNHSDFSLLESSQSIESILKRIKDLSMDSVALTETRNLFSMISFYKQAKKNGIKPIIGCEINVEDSTFFNNQKGDKYYQLILLAKNNKGYLNLMKLISLSYINNSNHIATISKKLLREFNDGLIATSSGLKGEITHYAAVGDYKNAEVVALEYQEIFNDNFYLEIQNHLLPEELASHKVLNQISKKHSIPLVATNDTRYTFKEDAIDYEVTRCIGLGINLNNPTKPGVLPPEYYIKSSD</sequence>
<organism evidence="2">
    <name type="scientific">marine metagenome</name>
    <dbReference type="NCBI Taxonomy" id="408172"/>
    <lineage>
        <taxon>unclassified sequences</taxon>
        <taxon>metagenomes</taxon>
        <taxon>ecological metagenomes</taxon>
    </lineage>
</organism>
<dbReference type="EMBL" id="UINC01172272">
    <property type="protein sequence ID" value="SVD77264.1"/>
    <property type="molecule type" value="Genomic_DNA"/>
</dbReference>
<dbReference type="InterPro" id="IPR016195">
    <property type="entry name" value="Pol/histidinol_Pase-like"/>
</dbReference>
<dbReference type="GO" id="GO:0008408">
    <property type="term" value="F:3'-5' exonuclease activity"/>
    <property type="evidence" value="ECO:0007669"/>
    <property type="project" value="InterPro"/>
</dbReference>
<name>A0A382Y244_9ZZZZ</name>
<dbReference type="GO" id="GO:0006260">
    <property type="term" value="P:DNA replication"/>
    <property type="evidence" value="ECO:0007669"/>
    <property type="project" value="InterPro"/>
</dbReference>
<protein>
    <recommendedName>
        <fullName evidence="1">Polymerase/histidinol phosphatase N-terminal domain-containing protein</fullName>
    </recommendedName>
</protein>
<dbReference type="AlphaFoldDB" id="A0A382Y244"/>
<evidence type="ECO:0000259" key="1">
    <source>
        <dbReference type="SMART" id="SM00481"/>
    </source>
</evidence>
<gene>
    <name evidence="2" type="ORF">METZ01_LOCUS430118</name>
</gene>
<dbReference type="InterPro" id="IPR004805">
    <property type="entry name" value="DnaE2/DnaE/PolC"/>
</dbReference>
<feature type="non-terminal residue" evidence="2">
    <location>
        <position position="1"/>
    </location>
</feature>
<dbReference type="SMART" id="SM00481">
    <property type="entry name" value="POLIIIAc"/>
    <property type="match status" value="1"/>
</dbReference>
<dbReference type="PANTHER" id="PTHR32294">
    <property type="entry name" value="DNA POLYMERASE III SUBUNIT ALPHA"/>
    <property type="match status" value="1"/>
</dbReference>
<feature type="non-terminal residue" evidence="2">
    <location>
        <position position="246"/>
    </location>
</feature>
<evidence type="ECO:0000313" key="2">
    <source>
        <dbReference type="EMBL" id="SVD77264.1"/>
    </source>
</evidence>
<accession>A0A382Y244</accession>
<reference evidence="2" key="1">
    <citation type="submission" date="2018-05" db="EMBL/GenBank/DDBJ databases">
        <authorList>
            <person name="Lanie J.A."/>
            <person name="Ng W.-L."/>
            <person name="Kazmierczak K.M."/>
            <person name="Andrzejewski T.M."/>
            <person name="Davidsen T.M."/>
            <person name="Wayne K.J."/>
            <person name="Tettelin H."/>
            <person name="Glass J.I."/>
            <person name="Rusch D."/>
            <person name="Podicherti R."/>
            <person name="Tsui H.-C.T."/>
            <person name="Winkler M.E."/>
        </authorList>
    </citation>
    <scope>NUCLEOTIDE SEQUENCE</scope>
</reference>
<proteinExistence type="predicted"/>
<dbReference type="PANTHER" id="PTHR32294:SF0">
    <property type="entry name" value="DNA POLYMERASE III SUBUNIT ALPHA"/>
    <property type="match status" value="1"/>
</dbReference>
<dbReference type="Pfam" id="PF02811">
    <property type="entry name" value="PHP"/>
    <property type="match status" value="1"/>
</dbReference>
<dbReference type="InterPro" id="IPR003141">
    <property type="entry name" value="Pol/His_phosphatase_N"/>
</dbReference>
<dbReference type="InterPro" id="IPR004013">
    <property type="entry name" value="PHP_dom"/>
</dbReference>
<feature type="domain" description="Polymerase/histidinol phosphatase N-terminal" evidence="1">
    <location>
        <begin position="5"/>
        <end position="72"/>
    </location>
</feature>
<dbReference type="Gene3D" id="3.20.20.140">
    <property type="entry name" value="Metal-dependent hydrolases"/>
    <property type="match status" value="1"/>
</dbReference>
<dbReference type="SUPFAM" id="SSF89550">
    <property type="entry name" value="PHP domain-like"/>
    <property type="match status" value="1"/>
</dbReference>